<dbReference type="Proteomes" id="UP001241377">
    <property type="component" value="Unassembled WGS sequence"/>
</dbReference>
<proteinExistence type="predicted"/>
<organism evidence="1 2">
    <name type="scientific">Naganishia cerealis</name>
    <dbReference type="NCBI Taxonomy" id="610337"/>
    <lineage>
        <taxon>Eukaryota</taxon>
        <taxon>Fungi</taxon>
        <taxon>Dikarya</taxon>
        <taxon>Basidiomycota</taxon>
        <taxon>Agaricomycotina</taxon>
        <taxon>Tremellomycetes</taxon>
        <taxon>Filobasidiales</taxon>
        <taxon>Filobasidiaceae</taxon>
        <taxon>Naganishia</taxon>
    </lineage>
</organism>
<reference evidence="1" key="1">
    <citation type="submission" date="2023-04" db="EMBL/GenBank/DDBJ databases">
        <title>Draft Genome sequencing of Naganishia species isolated from polar environments using Oxford Nanopore Technology.</title>
        <authorList>
            <person name="Leo P."/>
            <person name="Venkateswaran K."/>
        </authorList>
    </citation>
    <scope>NUCLEOTIDE SEQUENCE</scope>
    <source>
        <strain evidence="1">MNA-CCFEE 5261</strain>
    </source>
</reference>
<gene>
    <name evidence="1" type="ORF">QFC19_004809</name>
</gene>
<evidence type="ECO:0000313" key="2">
    <source>
        <dbReference type="Proteomes" id="UP001241377"/>
    </source>
</evidence>
<comment type="caution">
    <text evidence="1">The sequence shown here is derived from an EMBL/GenBank/DDBJ whole genome shotgun (WGS) entry which is preliminary data.</text>
</comment>
<name>A0ACC2VSC9_9TREE</name>
<sequence>MFGSEKSQLDPLKPDVLKVSILGKESIHVGFHLIPYMVKTILTELPSTTYMVVTDTNLGSIYLPSLAKEFHAQSSKLPRQDGQPAPRLLNYEIPPGEGAKSRKQKELIEDYMLDNKCLRDTIILALGGGVVGDLTGYVAAT</sequence>
<protein>
    <submittedName>
        <fullName evidence="1">Uncharacterized protein</fullName>
    </submittedName>
</protein>
<evidence type="ECO:0000313" key="1">
    <source>
        <dbReference type="EMBL" id="KAJ9102262.1"/>
    </source>
</evidence>
<accession>A0ACC2VSC9</accession>
<keyword evidence="2" id="KW-1185">Reference proteome</keyword>
<dbReference type="EMBL" id="JASBWR010000052">
    <property type="protein sequence ID" value="KAJ9102262.1"/>
    <property type="molecule type" value="Genomic_DNA"/>
</dbReference>